<dbReference type="Gene3D" id="1.10.150.320">
    <property type="entry name" value="Photosystem II 12 kDa extrinsic protein"/>
    <property type="match status" value="1"/>
</dbReference>
<evidence type="ECO:0000313" key="4">
    <source>
        <dbReference type="Proteomes" id="UP000179005"/>
    </source>
</evidence>
<dbReference type="InterPro" id="IPR051675">
    <property type="entry name" value="Endo/Exo/Phosphatase_dom_1"/>
</dbReference>
<keyword evidence="1" id="KW-0812">Transmembrane</keyword>
<evidence type="ECO:0000313" key="3">
    <source>
        <dbReference type="EMBL" id="OGC55317.1"/>
    </source>
</evidence>
<dbReference type="InterPro" id="IPR004509">
    <property type="entry name" value="Competence_ComEA_HhH"/>
</dbReference>
<dbReference type="PANTHER" id="PTHR21180:SF32">
    <property type="entry name" value="ENDONUCLEASE_EXONUCLEASE_PHOSPHATASE FAMILY DOMAIN-CONTAINING PROTEIN 1"/>
    <property type="match status" value="1"/>
</dbReference>
<dbReference type="InterPro" id="IPR010994">
    <property type="entry name" value="RuvA_2-like"/>
</dbReference>
<proteinExistence type="predicted"/>
<comment type="caution">
    <text evidence="3">The sequence shown here is derived from an EMBL/GenBank/DDBJ whole genome shotgun (WGS) entry which is preliminary data.</text>
</comment>
<gene>
    <name evidence="3" type="ORF">A2797_02875</name>
</gene>
<dbReference type="Proteomes" id="UP000179005">
    <property type="component" value="Unassembled WGS sequence"/>
</dbReference>
<dbReference type="AlphaFoldDB" id="A0A1F4VDS6"/>
<feature type="domain" description="Helix-hairpin-helix DNA-binding motif class 1" evidence="2">
    <location>
        <begin position="77"/>
        <end position="96"/>
    </location>
</feature>
<accession>A0A1F4VDS6</accession>
<sequence length="130" mass="13673">MSQLLDRYRQTLIIALSVLILLGSGISLGIGFIETQGMPQDDSESREGSGLTAIDSVAERAEAQVNYPINLNSASAAQLEALPGIGATRAQAIVDYRSSNGPFKAAAEVVNVPGIGPKTYEKIKSLIIAK</sequence>
<keyword evidence="1" id="KW-1133">Transmembrane helix</keyword>
<name>A0A1F4VDS6_UNCKA</name>
<reference evidence="3 4" key="1">
    <citation type="journal article" date="2016" name="Nat. Commun.">
        <title>Thousands of microbial genomes shed light on interconnected biogeochemical processes in an aquifer system.</title>
        <authorList>
            <person name="Anantharaman K."/>
            <person name="Brown C.T."/>
            <person name="Hug L.A."/>
            <person name="Sharon I."/>
            <person name="Castelle C.J."/>
            <person name="Probst A.J."/>
            <person name="Thomas B.C."/>
            <person name="Singh A."/>
            <person name="Wilkins M.J."/>
            <person name="Karaoz U."/>
            <person name="Brodie E.L."/>
            <person name="Williams K.H."/>
            <person name="Hubbard S.S."/>
            <person name="Banfield J.F."/>
        </authorList>
    </citation>
    <scope>NUCLEOTIDE SEQUENCE [LARGE SCALE GENOMIC DNA]</scope>
</reference>
<organism evidence="3 4">
    <name type="scientific">candidate division WWE3 bacterium RIFCSPHIGHO2_01_FULL_48_15</name>
    <dbReference type="NCBI Taxonomy" id="1802619"/>
    <lineage>
        <taxon>Bacteria</taxon>
        <taxon>Katanobacteria</taxon>
    </lineage>
</organism>
<dbReference type="GO" id="GO:0006281">
    <property type="term" value="P:DNA repair"/>
    <property type="evidence" value="ECO:0007669"/>
    <property type="project" value="InterPro"/>
</dbReference>
<dbReference type="InterPro" id="IPR003583">
    <property type="entry name" value="Hlx-hairpin-Hlx_DNA-bd_motif"/>
</dbReference>
<dbReference type="PANTHER" id="PTHR21180">
    <property type="entry name" value="ENDONUCLEASE/EXONUCLEASE/PHOSPHATASE FAMILY DOMAIN-CONTAINING PROTEIN 1"/>
    <property type="match status" value="1"/>
</dbReference>
<dbReference type="GO" id="GO:0003677">
    <property type="term" value="F:DNA binding"/>
    <property type="evidence" value="ECO:0007669"/>
    <property type="project" value="InterPro"/>
</dbReference>
<feature type="domain" description="Helix-hairpin-helix DNA-binding motif class 1" evidence="2">
    <location>
        <begin position="107"/>
        <end position="126"/>
    </location>
</feature>
<dbReference type="SUPFAM" id="SSF47781">
    <property type="entry name" value="RuvA domain 2-like"/>
    <property type="match status" value="1"/>
</dbReference>
<evidence type="ECO:0000259" key="2">
    <source>
        <dbReference type="SMART" id="SM00278"/>
    </source>
</evidence>
<keyword evidence="1" id="KW-0472">Membrane</keyword>
<dbReference type="EMBL" id="MEVC01000010">
    <property type="protein sequence ID" value="OGC55317.1"/>
    <property type="molecule type" value="Genomic_DNA"/>
</dbReference>
<evidence type="ECO:0000256" key="1">
    <source>
        <dbReference type="SAM" id="Phobius"/>
    </source>
</evidence>
<dbReference type="NCBIfam" id="TIGR00426">
    <property type="entry name" value="competence protein ComEA helix-hairpin-helix repeat region"/>
    <property type="match status" value="1"/>
</dbReference>
<dbReference type="STRING" id="1802619.A2797_02875"/>
<dbReference type="GO" id="GO:0015628">
    <property type="term" value="P:protein secretion by the type II secretion system"/>
    <property type="evidence" value="ECO:0007669"/>
    <property type="project" value="TreeGrafter"/>
</dbReference>
<dbReference type="Pfam" id="PF12836">
    <property type="entry name" value="HHH_3"/>
    <property type="match status" value="1"/>
</dbReference>
<protein>
    <recommendedName>
        <fullName evidence="2">Helix-hairpin-helix DNA-binding motif class 1 domain-containing protein</fullName>
    </recommendedName>
</protein>
<feature type="transmembrane region" description="Helical" evidence="1">
    <location>
        <begin position="12"/>
        <end position="33"/>
    </location>
</feature>
<dbReference type="SMART" id="SM00278">
    <property type="entry name" value="HhH1"/>
    <property type="match status" value="2"/>
</dbReference>
<dbReference type="GO" id="GO:0015627">
    <property type="term" value="C:type II protein secretion system complex"/>
    <property type="evidence" value="ECO:0007669"/>
    <property type="project" value="TreeGrafter"/>
</dbReference>